<evidence type="ECO:0000313" key="2">
    <source>
        <dbReference type="Proteomes" id="UP000783796"/>
    </source>
</evidence>
<dbReference type="AlphaFoldDB" id="A0A948TD72"/>
<dbReference type="EMBL" id="JAHLFW010000094">
    <property type="protein sequence ID" value="MBU3838871.1"/>
    <property type="molecule type" value="Genomic_DNA"/>
</dbReference>
<gene>
    <name evidence="1" type="ORF">H9777_11305</name>
</gene>
<reference evidence="1" key="1">
    <citation type="journal article" date="2021" name="PeerJ">
        <title>Extensive microbial diversity within the chicken gut microbiome revealed by metagenomics and culture.</title>
        <authorList>
            <person name="Gilroy R."/>
            <person name="Ravi A."/>
            <person name="Getino M."/>
            <person name="Pursley I."/>
            <person name="Horton D.L."/>
            <person name="Alikhan N.F."/>
            <person name="Baker D."/>
            <person name="Gharbi K."/>
            <person name="Hall N."/>
            <person name="Watson M."/>
            <person name="Adriaenssens E.M."/>
            <person name="Foster-Nyarko E."/>
            <person name="Jarju S."/>
            <person name="Secka A."/>
            <person name="Antonio M."/>
            <person name="Oren A."/>
            <person name="Chaudhuri R.R."/>
            <person name="La Ragione R."/>
            <person name="Hildebrand F."/>
            <person name="Pallen M.J."/>
        </authorList>
    </citation>
    <scope>NUCLEOTIDE SEQUENCE</scope>
    <source>
        <strain evidence="1">G4-2901</strain>
    </source>
</reference>
<reference evidence="1" key="2">
    <citation type="submission" date="2021-04" db="EMBL/GenBank/DDBJ databases">
        <authorList>
            <person name="Gilroy R."/>
        </authorList>
    </citation>
    <scope>NUCLEOTIDE SEQUENCE</scope>
    <source>
        <strain evidence="1">G4-2901</strain>
    </source>
</reference>
<dbReference type="Proteomes" id="UP000783796">
    <property type="component" value="Unassembled WGS sequence"/>
</dbReference>
<proteinExistence type="predicted"/>
<sequence length="141" mass="15240">MKNLCNILVLILALVVFNLGAGAGVVHICSAYCKTQTCSSVTHSHTDMSGCCHHSNDDSSCTSVSEECSCINVHYNIDYFFKVSHEDDVVSFIQMPFDLPEHVSNIIPPVSVGLLFSQAPNAPPVCNSGRTLLAFHSVLII</sequence>
<evidence type="ECO:0000313" key="1">
    <source>
        <dbReference type="EMBL" id="MBU3838871.1"/>
    </source>
</evidence>
<protein>
    <submittedName>
        <fullName evidence="1">Uncharacterized protein</fullName>
    </submittedName>
</protein>
<comment type="caution">
    <text evidence="1">The sequence shown here is derived from an EMBL/GenBank/DDBJ whole genome shotgun (WGS) entry which is preliminary data.</text>
</comment>
<organism evidence="1 2">
    <name type="scientific">Candidatus Phocaeicola faecigallinarum</name>
    <dbReference type="NCBI Taxonomy" id="2838732"/>
    <lineage>
        <taxon>Bacteria</taxon>
        <taxon>Pseudomonadati</taxon>
        <taxon>Bacteroidota</taxon>
        <taxon>Bacteroidia</taxon>
        <taxon>Bacteroidales</taxon>
        <taxon>Bacteroidaceae</taxon>
        <taxon>Phocaeicola</taxon>
    </lineage>
</organism>
<name>A0A948TD72_9BACT</name>
<accession>A0A948TD72</accession>